<feature type="compositionally biased region" description="Basic and acidic residues" evidence="1">
    <location>
        <begin position="118"/>
        <end position="141"/>
    </location>
</feature>
<dbReference type="AlphaFoldDB" id="A0A4S2KWB3"/>
<evidence type="ECO:0000313" key="3">
    <source>
        <dbReference type="Proteomes" id="UP000310200"/>
    </source>
</evidence>
<sequence>MSNTTNREASNSSDTPKREGPLDRTPVNHIDPRNSDKKSLFSAMKQKEETSSNEHNAQIRSKLPTFHNPLKRFMKSKSERETDSEVGNVNHCEIRPRVLEKIDEVANLGSASTLNEQDTAKSDTSDYRSEHHSADAARTRESYQDLASYFSEGDPDEPSTSATNTIVLSASTFDRDVERTELSENLQSTTMTTTTTTSTSFGSEITDTVSNSMNTEEVSDVDFTDTLQRGTIVAVAPAGLTFSAQLGNEIISVSETTESRMRDQRIGRDDPREFYNNSLRMVIRKPICPQNDEPSIY</sequence>
<evidence type="ECO:0000313" key="2">
    <source>
        <dbReference type="EMBL" id="TGZ54452.1"/>
    </source>
</evidence>
<feature type="compositionally biased region" description="Polar residues" evidence="1">
    <location>
        <begin position="1"/>
        <end position="14"/>
    </location>
</feature>
<feature type="region of interest" description="Disordered" evidence="1">
    <location>
        <begin position="1"/>
        <end position="88"/>
    </location>
</feature>
<comment type="caution">
    <text evidence="2">The sequence shown here is derived from an EMBL/GenBank/DDBJ whole genome shotgun (WGS) entry which is preliminary data.</text>
</comment>
<feature type="compositionally biased region" description="Basic and acidic residues" evidence="1">
    <location>
        <begin position="30"/>
        <end position="52"/>
    </location>
</feature>
<dbReference type="Proteomes" id="UP000310200">
    <property type="component" value="Unassembled WGS sequence"/>
</dbReference>
<reference evidence="2 3" key="1">
    <citation type="journal article" date="2019" name="Philos. Trans. R. Soc. Lond., B, Biol. Sci.">
        <title>Ant behaviour and brain gene expression of defending hosts depend on the ecological success of the intruding social parasite.</title>
        <authorList>
            <person name="Kaur R."/>
            <person name="Stoldt M."/>
            <person name="Jongepier E."/>
            <person name="Feldmeyer B."/>
            <person name="Menzel F."/>
            <person name="Bornberg-Bauer E."/>
            <person name="Foitzik S."/>
        </authorList>
    </citation>
    <scope>NUCLEOTIDE SEQUENCE [LARGE SCALE GENOMIC DNA]</scope>
    <source>
        <tissue evidence="2">Whole body</tissue>
    </source>
</reference>
<feature type="region of interest" description="Disordered" evidence="1">
    <location>
        <begin position="110"/>
        <end position="141"/>
    </location>
</feature>
<keyword evidence="3" id="KW-1185">Reference proteome</keyword>
<dbReference type="EMBL" id="QBLH01000664">
    <property type="protein sequence ID" value="TGZ54452.1"/>
    <property type="molecule type" value="Genomic_DNA"/>
</dbReference>
<name>A0A4S2KWB3_9HYME</name>
<gene>
    <name evidence="2" type="ORF">DBV15_09112</name>
</gene>
<accession>A0A4S2KWB3</accession>
<proteinExistence type="predicted"/>
<organism evidence="2 3">
    <name type="scientific">Temnothorax longispinosus</name>
    <dbReference type="NCBI Taxonomy" id="300112"/>
    <lineage>
        <taxon>Eukaryota</taxon>
        <taxon>Metazoa</taxon>
        <taxon>Ecdysozoa</taxon>
        <taxon>Arthropoda</taxon>
        <taxon>Hexapoda</taxon>
        <taxon>Insecta</taxon>
        <taxon>Pterygota</taxon>
        <taxon>Neoptera</taxon>
        <taxon>Endopterygota</taxon>
        <taxon>Hymenoptera</taxon>
        <taxon>Apocrita</taxon>
        <taxon>Aculeata</taxon>
        <taxon>Formicoidea</taxon>
        <taxon>Formicidae</taxon>
        <taxon>Myrmicinae</taxon>
        <taxon>Temnothorax</taxon>
    </lineage>
</organism>
<evidence type="ECO:0000256" key="1">
    <source>
        <dbReference type="SAM" id="MobiDB-lite"/>
    </source>
</evidence>
<protein>
    <submittedName>
        <fullName evidence="2">Uncharacterized protein</fullName>
    </submittedName>
</protein>